<feature type="chain" id="PRO_5043531350" evidence="3">
    <location>
        <begin position="18"/>
        <end position="208"/>
    </location>
</feature>
<dbReference type="EMBL" id="JAOPGA020000919">
    <property type="protein sequence ID" value="KAL0482974.1"/>
    <property type="molecule type" value="Genomic_DNA"/>
</dbReference>
<evidence type="ECO:0000256" key="2">
    <source>
        <dbReference type="SAM" id="Phobius"/>
    </source>
</evidence>
<keyword evidence="4" id="KW-0396">Initiation factor</keyword>
<keyword evidence="3" id="KW-0732">Signal</keyword>
<keyword evidence="2" id="KW-0472">Membrane</keyword>
<evidence type="ECO:0000313" key="5">
    <source>
        <dbReference type="Proteomes" id="UP001431209"/>
    </source>
</evidence>
<keyword evidence="2" id="KW-1133">Transmembrane helix</keyword>
<keyword evidence="5" id="KW-1185">Reference proteome</keyword>
<feature type="region of interest" description="Disordered" evidence="1">
    <location>
        <begin position="22"/>
        <end position="43"/>
    </location>
</feature>
<protein>
    <submittedName>
        <fullName evidence="4">Translation initiation factor IF-2</fullName>
    </submittedName>
</protein>
<dbReference type="AlphaFoldDB" id="A0AAW2Z114"/>
<dbReference type="GO" id="GO:0003743">
    <property type="term" value="F:translation initiation factor activity"/>
    <property type="evidence" value="ECO:0007669"/>
    <property type="project" value="UniProtKB-KW"/>
</dbReference>
<reference evidence="4 5" key="1">
    <citation type="submission" date="2024-03" db="EMBL/GenBank/DDBJ databases">
        <title>The Acrasis kona genome and developmental transcriptomes reveal deep origins of eukaryotic multicellular pathways.</title>
        <authorList>
            <person name="Sheikh S."/>
            <person name="Fu C.-J."/>
            <person name="Brown M.W."/>
            <person name="Baldauf S.L."/>
        </authorList>
    </citation>
    <scope>NUCLEOTIDE SEQUENCE [LARGE SCALE GENOMIC DNA]</scope>
    <source>
        <strain evidence="4 5">ATCC MYA-3509</strain>
    </source>
</reference>
<feature type="compositionally biased region" description="Pro residues" evidence="1">
    <location>
        <begin position="22"/>
        <end position="42"/>
    </location>
</feature>
<accession>A0AAW2Z114</accession>
<keyword evidence="4" id="KW-0648">Protein biosynthesis</keyword>
<comment type="caution">
    <text evidence="4">The sequence shown here is derived from an EMBL/GenBank/DDBJ whole genome shotgun (WGS) entry which is preliminary data.</text>
</comment>
<feature type="transmembrane region" description="Helical" evidence="2">
    <location>
        <begin position="156"/>
        <end position="177"/>
    </location>
</feature>
<gene>
    <name evidence="4" type="ORF">AKO1_014879</name>
</gene>
<keyword evidence="2" id="KW-0812">Transmembrane</keyword>
<proteinExistence type="predicted"/>
<evidence type="ECO:0000313" key="4">
    <source>
        <dbReference type="EMBL" id="KAL0482974.1"/>
    </source>
</evidence>
<sequence>MKSALLLLLFCLTLIHSQITPPPAVAAPQPTPTPTNPVPTPTTDPYEIIQPQKTFEYRPSGLAEEVQVSAKCLGGACSVGVFSMLEYRDFTADSTKTQLQTIDENTTWTYTTTNFFRLSANDFIFVFRNPNVVPISLFLTKREITSPPYSVSTLTMFMFFMIVVAFASLLLLALCYYGGRDTRSRDGYLHQRLNDQDLDERYTHVQQP</sequence>
<name>A0AAW2Z114_9EUKA</name>
<dbReference type="Proteomes" id="UP001431209">
    <property type="component" value="Unassembled WGS sequence"/>
</dbReference>
<organism evidence="4 5">
    <name type="scientific">Acrasis kona</name>
    <dbReference type="NCBI Taxonomy" id="1008807"/>
    <lineage>
        <taxon>Eukaryota</taxon>
        <taxon>Discoba</taxon>
        <taxon>Heterolobosea</taxon>
        <taxon>Tetramitia</taxon>
        <taxon>Eutetramitia</taxon>
        <taxon>Acrasidae</taxon>
        <taxon>Acrasis</taxon>
    </lineage>
</organism>
<feature type="signal peptide" evidence="3">
    <location>
        <begin position="1"/>
        <end position="17"/>
    </location>
</feature>
<evidence type="ECO:0000256" key="3">
    <source>
        <dbReference type="SAM" id="SignalP"/>
    </source>
</evidence>
<evidence type="ECO:0000256" key="1">
    <source>
        <dbReference type="SAM" id="MobiDB-lite"/>
    </source>
</evidence>